<keyword evidence="7" id="KW-1185">Reference proteome</keyword>
<dbReference type="InterPro" id="IPR014710">
    <property type="entry name" value="RmlC-like_jellyroll"/>
</dbReference>
<dbReference type="EMBL" id="ATMH01011427">
    <property type="protein sequence ID" value="EPY16231.1"/>
    <property type="molecule type" value="Genomic_DNA"/>
</dbReference>
<evidence type="ECO:0000256" key="1">
    <source>
        <dbReference type="ARBA" id="ARBA00008416"/>
    </source>
</evidence>
<dbReference type="OrthoDB" id="198735at2759"/>
<gene>
    <name evidence="6" type="ORF">STCU_11459</name>
</gene>
<dbReference type="InterPro" id="IPR008778">
    <property type="entry name" value="Pirin_C_dom"/>
</dbReference>
<dbReference type="Pfam" id="PF02678">
    <property type="entry name" value="Pirin"/>
    <property type="match status" value="1"/>
</dbReference>
<accession>S9UNI8</accession>
<dbReference type="Proteomes" id="UP000015354">
    <property type="component" value="Unassembled WGS sequence"/>
</dbReference>
<comment type="caution">
    <text evidence="6">The sequence shown here is derived from an EMBL/GenBank/DDBJ whole genome shotgun (WGS) entry which is preliminary data.</text>
</comment>
<evidence type="ECO:0000256" key="2">
    <source>
        <dbReference type="RuleBase" id="RU003457"/>
    </source>
</evidence>
<protein>
    <submittedName>
        <fullName evidence="6">Pirin domain-containing protein</fullName>
    </submittedName>
</protein>
<evidence type="ECO:0000259" key="4">
    <source>
        <dbReference type="Pfam" id="PF02678"/>
    </source>
</evidence>
<comment type="similarity">
    <text evidence="1 2">Belongs to the pirin family.</text>
</comment>
<dbReference type="AlphaFoldDB" id="S9UNI8"/>
<dbReference type="PANTHER" id="PTHR13903">
    <property type="entry name" value="PIRIN-RELATED"/>
    <property type="match status" value="1"/>
</dbReference>
<dbReference type="Gene3D" id="2.60.120.10">
    <property type="entry name" value="Jelly Rolls"/>
    <property type="match status" value="2"/>
</dbReference>
<dbReference type="InterPro" id="IPR011051">
    <property type="entry name" value="RmlC_Cupin_sf"/>
</dbReference>
<organism evidence="6 7">
    <name type="scientific">Strigomonas culicis</name>
    <dbReference type="NCBI Taxonomy" id="28005"/>
    <lineage>
        <taxon>Eukaryota</taxon>
        <taxon>Discoba</taxon>
        <taxon>Euglenozoa</taxon>
        <taxon>Kinetoplastea</taxon>
        <taxon>Metakinetoplastina</taxon>
        <taxon>Trypanosomatida</taxon>
        <taxon>Trypanosomatidae</taxon>
        <taxon>Strigomonadinae</taxon>
        <taxon>Strigomonas</taxon>
    </lineage>
</organism>
<evidence type="ECO:0000313" key="6">
    <source>
        <dbReference type="EMBL" id="EPY16231.1"/>
    </source>
</evidence>
<dbReference type="InterPro" id="IPR003829">
    <property type="entry name" value="Pirin_N_dom"/>
</dbReference>
<dbReference type="InterPro" id="IPR012093">
    <property type="entry name" value="Pirin"/>
</dbReference>
<dbReference type="Pfam" id="PF05726">
    <property type="entry name" value="Pirin_C"/>
    <property type="match status" value="1"/>
</dbReference>
<evidence type="ECO:0000313" key="7">
    <source>
        <dbReference type="Proteomes" id="UP000015354"/>
    </source>
</evidence>
<feature type="region of interest" description="Disordered" evidence="3">
    <location>
        <begin position="412"/>
        <end position="439"/>
    </location>
</feature>
<name>S9UNI8_9TRYP</name>
<evidence type="ECO:0000256" key="3">
    <source>
        <dbReference type="SAM" id="MobiDB-lite"/>
    </source>
</evidence>
<feature type="domain" description="Pirin N-terminal" evidence="4">
    <location>
        <begin position="86"/>
        <end position="161"/>
    </location>
</feature>
<dbReference type="PANTHER" id="PTHR13903:SF8">
    <property type="entry name" value="PIRIN"/>
    <property type="match status" value="1"/>
</dbReference>
<reference evidence="6 7" key="1">
    <citation type="journal article" date="2013" name="PLoS ONE">
        <title>Predicting the Proteins of Angomonas deanei, Strigomonas culicis and Their Respective Endosymbionts Reveals New Aspects of the Trypanosomatidae Family.</title>
        <authorList>
            <person name="Motta M.C."/>
            <person name="Martins A.C."/>
            <person name="de Souza S.S."/>
            <person name="Catta-Preta C.M."/>
            <person name="Silva R."/>
            <person name="Klein C.C."/>
            <person name="de Almeida L.G."/>
            <person name="de Lima Cunha O."/>
            <person name="Ciapina L.P."/>
            <person name="Brocchi M."/>
            <person name="Colabardini A.C."/>
            <person name="de Araujo Lima B."/>
            <person name="Machado C.R."/>
            <person name="de Almeida Soares C.M."/>
            <person name="Probst C.M."/>
            <person name="de Menezes C.B."/>
            <person name="Thompson C.E."/>
            <person name="Bartholomeu D.C."/>
            <person name="Gradia D.F."/>
            <person name="Pavoni D.P."/>
            <person name="Grisard E.C."/>
            <person name="Fantinatti-Garboggini F."/>
            <person name="Marchini F.K."/>
            <person name="Rodrigues-Luiz G.F."/>
            <person name="Wagner G."/>
            <person name="Goldman G.H."/>
            <person name="Fietto J.L."/>
            <person name="Elias M.C."/>
            <person name="Goldman M.H."/>
            <person name="Sagot M.F."/>
            <person name="Pereira M."/>
            <person name="Stoco P.H."/>
            <person name="de Mendonca-Neto R.P."/>
            <person name="Teixeira S.M."/>
            <person name="Maciel T.E."/>
            <person name="de Oliveira Mendes T.A."/>
            <person name="Urmenyi T.P."/>
            <person name="de Souza W."/>
            <person name="Schenkman S."/>
            <person name="de Vasconcelos A.T."/>
        </authorList>
    </citation>
    <scope>NUCLEOTIDE SEQUENCE [LARGE SCALE GENOMIC DNA]</scope>
</reference>
<proteinExistence type="inferred from homology"/>
<dbReference type="SUPFAM" id="SSF51182">
    <property type="entry name" value="RmlC-like cupins"/>
    <property type="match status" value="1"/>
</dbReference>
<feature type="domain" description="Pirin C-terminal" evidence="5">
    <location>
        <begin position="297"/>
        <end position="388"/>
    </location>
</feature>
<sequence>MSQQKALKLVLETFPLGRTPFRSFDPFLFCVHHDDAYPGANPAFRNTTHAAGTDAPQHLDGVGEHISKEEHRSMGPDPKLLRGRDMGSDFSYDDGWSMYHGQTVPGFPSHPHRGFETITIVRRGFVDHCDSLGCTARYSRGDTQWLTAGRGIQHTEMFPLLAYDKTENMDGGAIEGPEAAADAAVNPLELFQIWLNLPKKSKMCEPYFSMFWREDQPVAVLPDLSGATGRTAEVQVVAGALGEVQPLAPPPDSWASNGTNNVAVWLLRLPAGVTVELPAALTAAAAAAASRGANPLSRAFYFVKGSDIFLRGGEADEKEVPIHVRTGVRVDPAVALRVRAAADGGDAIVLMLQGAAIGEPVAQHGPFVMNTREEIMQCFADYQKTEFGGWPWPTSDYCHARSRGRHALHAGARLEYPPADNKNKGGDASGHRTNKTEKS</sequence>
<evidence type="ECO:0000259" key="5">
    <source>
        <dbReference type="Pfam" id="PF05726"/>
    </source>
</evidence>